<keyword evidence="3" id="KW-1185">Reference proteome</keyword>
<dbReference type="Proteomes" id="UP000035680">
    <property type="component" value="Unassembled WGS sequence"/>
</dbReference>
<feature type="domain" description="DUF7585" evidence="2">
    <location>
        <begin position="28"/>
        <end position="114"/>
    </location>
</feature>
<sequence length="115" mass="13426">MFLKLYLLSAVLALMPLLKQSQVFGYNSFLPNVLENIINTTFPVDLKTVTTSDIVLVKCPYKDYKHRYNFDMFKEENEIRDSNIEKIILRNKTLIWLSLLRELSNSAHLICGQIN</sequence>
<accession>A0A0K0G0C2</accession>
<dbReference type="AlphaFoldDB" id="A0A0K0G0C2"/>
<evidence type="ECO:0000259" key="2">
    <source>
        <dbReference type="Pfam" id="PF24490"/>
    </source>
</evidence>
<feature type="chain" id="PRO_5005330623" evidence="1">
    <location>
        <begin position="22"/>
        <end position="115"/>
    </location>
</feature>
<keyword evidence="1" id="KW-0732">Signal</keyword>
<evidence type="ECO:0000313" key="4">
    <source>
        <dbReference type="WBParaSite" id="SVE_1815700.1"/>
    </source>
</evidence>
<protein>
    <submittedName>
        <fullName evidence="4">Ephrin RBD domain-containing protein</fullName>
    </submittedName>
</protein>
<evidence type="ECO:0000313" key="3">
    <source>
        <dbReference type="Proteomes" id="UP000035680"/>
    </source>
</evidence>
<organism evidence="3 4">
    <name type="scientific">Strongyloides venezuelensis</name>
    <name type="common">Threadworm</name>
    <dbReference type="NCBI Taxonomy" id="75913"/>
    <lineage>
        <taxon>Eukaryota</taxon>
        <taxon>Metazoa</taxon>
        <taxon>Ecdysozoa</taxon>
        <taxon>Nematoda</taxon>
        <taxon>Chromadorea</taxon>
        <taxon>Rhabditida</taxon>
        <taxon>Tylenchina</taxon>
        <taxon>Panagrolaimomorpha</taxon>
        <taxon>Strongyloidoidea</taxon>
        <taxon>Strongyloididae</taxon>
        <taxon>Strongyloides</taxon>
    </lineage>
</organism>
<reference evidence="3" key="1">
    <citation type="submission" date="2014-07" db="EMBL/GenBank/DDBJ databases">
        <authorList>
            <person name="Martin A.A"/>
            <person name="De Silva N."/>
        </authorList>
    </citation>
    <scope>NUCLEOTIDE SEQUENCE</scope>
</reference>
<reference evidence="4" key="2">
    <citation type="submission" date="2015-08" db="UniProtKB">
        <authorList>
            <consortium name="WormBaseParasite"/>
        </authorList>
    </citation>
    <scope>IDENTIFICATION</scope>
</reference>
<dbReference type="Pfam" id="PF24490">
    <property type="entry name" value="DUF7585"/>
    <property type="match status" value="1"/>
</dbReference>
<dbReference type="WBParaSite" id="SVE_1815700.1">
    <property type="protein sequence ID" value="SVE_1815700.1"/>
    <property type="gene ID" value="SVE_1815700"/>
</dbReference>
<dbReference type="InterPro" id="IPR056007">
    <property type="entry name" value="DUF7585"/>
</dbReference>
<name>A0A0K0G0C2_STRVS</name>
<feature type="signal peptide" evidence="1">
    <location>
        <begin position="1"/>
        <end position="21"/>
    </location>
</feature>
<proteinExistence type="predicted"/>
<evidence type="ECO:0000256" key="1">
    <source>
        <dbReference type="SAM" id="SignalP"/>
    </source>
</evidence>